<keyword evidence="7" id="KW-0915">Sodium</keyword>
<keyword evidence="10 12" id="KW-0739">Sodium transport</keyword>
<keyword evidence="3 12" id="KW-0813">Transport</keyword>
<dbReference type="GO" id="GO:0015280">
    <property type="term" value="F:ligand-gated sodium channel activity"/>
    <property type="evidence" value="ECO:0007669"/>
    <property type="project" value="TreeGrafter"/>
</dbReference>
<evidence type="ECO:0000256" key="11">
    <source>
        <dbReference type="ARBA" id="ARBA00023303"/>
    </source>
</evidence>
<evidence type="ECO:0000256" key="7">
    <source>
        <dbReference type="ARBA" id="ARBA00023053"/>
    </source>
</evidence>
<evidence type="ECO:0000256" key="2">
    <source>
        <dbReference type="ARBA" id="ARBA00007193"/>
    </source>
</evidence>
<evidence type="ECO:0000256" key="5">
    <source>
        <dbReference type="ARBA" id="ARBA00022692"/>
    </source>
</evidence>
<dbReference type="EMBL" id="OU895880">
    <property type="protein sequence ID" value="CAG9810650.1"/>
    <property type="molecule type" value="Genomic_DNA"/>
</dbReference>
<gene>
    <name evidence="13" type="ORF">CHIRRI_LOCUS13463</name>
</gene>
<dbReference type="OrthoDB" id="6502088at2759"/>
<evidence type="ECO:0000256" key="1">
    <source>
        <dbReference type="ARBA" id="ARBA00004141"/>
    </source>
</evidence>
<reference evidence="13" key="1">
    <citation type="submission" date="2022-01" db="EMBL/GenBank/DDBJ databases">
        <authorList>
            <person name="King R."/>
        </authorList>
    </citation>
    <scope>NUCLEOTIDE SEQUENCE</scope>
</reference>
<evidence type="ECO:0000256" key="3">
    <source>
        <dbReference type="ARBA" id="ARBA00022448"/>
    </source>
</evidence>
<keyword evidence="9" id="KW-0472">Membrane</keyword>
<evidence type="ECO:0008006" key="15">
    <source>
        <dbReference type="Google" id="ProtNLM"/>
    </source>
</evidence>
<evidence type="ECO:0000256" key="9">
    <source>
        <dbReference type="ARBA" id="ARBA00023136"/>
    </source>
</evidence>
<evidence type="ECO:0000256" key="4">
    <source>
        <dbReference type="ARBA" id="ARBA00022461"/>
    </source>
</evidence>
<evidence type="ECO:0000256" key="10">
    <source>
        <dbReference type="ARBA" id="ARBA00023201"/>
    </source>
</evidence>
<keyword evidence="6" id="KW-1133">Transmembrane helix</keyword>
<dbReference type="Pfam" id="PF00858">
    <property type="entry name" value="ASC"/>
    <property type="match status" value="1"/>
</dbReference>
<proteinExistence type="inferred from homology"/>
<accession>A0A9N9S783</accession>
<name>A0A9N9S783_9DIPT</name>
<evidence type="ECO:0000313" key="13">
    <source>
        <dbReference type="EMBL" id="CAG9810650.1"/>
    </source>
</evidence>
<keyword evidence="8 12" id="KW-0406">Ion transport</keyword>
<evidence type="ECO:0000256" key="12">
    <source>
        <dbReference type="RuleBase" id="RU000679"/>
    </source>
</evidence>
<keyword evidence="5 12" id="KW-0812">Transmembrane</keyword>
<dbReference type="Proteomes" id="UP001153620">
    <property type="component" value="Chromosome 4"/>
</dbReference>
<feature type="non-terminal residue" evidence="13">
    <location>
        <position position="1"/>
    </location>
</feature>
<evidence type="ECO:0000313" key="14">
    <source>
        <dbReference type="Proteomes" id="UP001153620"/>
    </source>
</evidence>
<reference evidence="13" key="2">
    <citation type="submission" date="2022-10" db="EMBL/GenBank/DDBJ databases">
        <authorList>
            <consortium name="ENA_rothamsted_submissions"/>
            <consortium name="culmorum"/>
            <person name="King R."/>
        </authorList>
    </citation>
    <scope>NUCLEOTIDE SEQUENCE</scope>
</reference>
<evidence type="ECO:0000256" key="6">
    <source>
        <dbReference type="ARBA" id="ARBA00022989"/>
    </source>
</evidence>
<sequence>FDDADGYGNISTRDLTKRIKYLAGFTNSINKFKSEELDEVFDILNYNRFDVKLTMKKLMYPCNKLLYRCQWEGQIMDCKKLFQVSETYQGYCCSFNVVKPLKATSSDERGKTARKTHFFGPDMGLSVVLNPLIEKNSLTSVNSEGIKILINECNLYPSEKTIERMLPHRQETFVEIRPERTISSKAVTALPISDRGCVFENEFKLRFFPEYREVNCQVECVMEQTMKLCECLPYFYYNTENIELCDISKLDCIVSNREVLKKIKAPEKNHTKESCTCPSQCESTSYSIRMSSTDIIPEMSRTVNVDPFHANLTDKHMIVHVYYVSQFYRVFIRSLLTNFISLISNLGGVYSLLVGMSIISAYECIYFPTARLYLNYKKIKNEDNKPKTFLQRLEKVNINVIKVPRLDTAKSDISDISSFRVHSLSHY</sequence>
<dbReference type="GO" id="GO:0005886">
    <property type="term" value="C:plasma membrane"/>
    <property type="evidence" value="ECO:0007669"/>
    <property type="project" value="TreeGrafter"/>
</dbReference>
<organism evidence="13 14">
    <name type="scientific">Chironomus riparius</name>
    <dbReference type="NCBI Taxonomy" id="315576"/>
    <lineage>
        <taxon>Eukaryota</taxon>
        <taxon>Metazoa</taxon>
        <taxon>Ecdysozoa</taxon>
        <taxon>Arthropoda</taxon>
        <taxon>Hexapoda</taxon>
        <taxon>Insecta</taxon>
        <taxon>Pterygota</taxon>
        <taxon>Neoptera</taxon>
        <taxon>Endopterygota</taxon>
        <taxon>Diptera</taxon>
        <taxon>Nematocera</taxon>
        <taxon>Chironomoidea</taxon>
        <taxon>Chironomidae</taxon>
        <taxon>Chironominae</taxon>
        <taxon>Chironomus</taxon>
    </lineage>
</organism>
<dbReference type="InterPro" id="IPR001873">
    <property type="entry name" value="ENaC"/>
</dbReference>
<protein>
    <recommendedName>
        <fullName evidence="15">Sodium channel protein Nach</fullName>
    </recommendedName>
</protein>
<keyword evidence="4 12" id="KW-0894">Sodium channel</keyword>
<comment type="subcellular location">
    <subcellularLocation>
        <location evidence="1">Membrane</location>
        <topology evidence="1">Multi-pass membrane protein</topology>
    </subcellularLocation>
</comment>
<comment type="similarity">
    <text evidence="2 12">Belongs to the amiloride-sensitive sodium channel (TC 1.A.6) family.</text>
</comment>
<keyword evidence="14" id="KW-1185">Reference proteome</keyword>
<evidence type="ECO:0000256" key="8">
    <source>
        <dbReference type="ARBA" id="ARBA00023065"/>
    </source>
</evidence>
<dbReference type="Gene3D" id="1.10.287.770">
    <property type="entry name" value="YojJ-like"/>
    <property type="match status" value="1"/>
</dbReference>
<dbReference type="AlphaFoldDB" id="A0A9N9S783"/>
<dbReference type="Gene3D" id="2.60.470.10">
    <property type="entry name" value="Acid-sensing ion channels like domains"/>
    <property type="match status" value="1"/>
</dbReference>
<dbReference type="PANTHER" id="PTHR11690">
    <property type="entry name" value="AMILORIDE-SENSITIVE SODIUM CHANNEL-RELATED"/>
    <property type="match status" value="1"/>
</dbReference>
<keyword evidence="11 12" id="KW-0407">Ion channel</keyword>
<dbReference type="PANTHER" id="PTHR11690:SF237">
    <property type="entry name" value="PICKPOCKET 16-RELATED"/>
    <property type="match status" value="1"/>
</dbReference>